<sequence>MKTNALFILLAVLPLASCRDQEDEQRQKEINAAKAFDEQHDKAMKDATKINYPEPKPAGPIRQGMPTIKEESTDEESGS</sequence>
<dbReference type="EMBL" id="BAABRI010000019">
    <property type="protein sequence ID" value="GAA5484021.1"/>
    <property type="molecule type" value="Genomic_DNA"/>
</dbReference>
<name>A0ABP9UUF9_9BACT</name>
<evidence type="ECO:0000313" key="3">
    <source>
        <dbReference type="Proteomes" id="UP001476282"/>
    </source>
</evidence>
<comment type="caution">
    <text evidence="2">The sequence shown here is derived from an EMBL/GenBank/DDBJ whole genome shotgun (WGS) entry which is preliminary data.</text>
</comment>
<evidence type="ECO:0000313" key="2">
    <source>
        <dbReference type="EMBL" id="GAA5484021.1"/>
    </source>
</evidence>
<protein>
    <recommendedName>
        <fullName evidence="4">Lipoprotein</fullName>
    </recommendedName>
</protein>
<feature type="region of interest" description="Disordered" evidence="1">
    <location>
        <begin position="32"/>
        <end position="79"/>
    </location>
</feature>
<feature type="compositionally biased region" description="Basic and acidic residues" evidence="1">
    <location>
        <begin position="32"/>
        <end position="48"/>
    </location>
</feature>
<evidence type="ECO:0000256" key="1">
    <source>
        <dbReference type="SAM" id="MobiDB-lite"/>
    </source>
</evidence>
<proteinExistence type="predicted"/>
<keyword evidence="3" id="KW-1185">Reference proteome</keyword>
<dbReference type="RefSeq" id="WP_353568120.1">
    <property type="nucleotide sequence ID" value="NZ_BAABRI010000019.1"/>
</dbReference>
<reference evidence="2 3" key="1">
    <citation type="submission" date="2024-02" db="EMBL/GenBank/DDBJ databases">
        <title>Haloferula sargassicola NBRC 104335.</title>
        <authorList>
            <person name="Ichikawa N."/>
            <person name="Katano-Makiyama Y."/>
            <person name="Hidaka K."/>
        </authorList>
    </citation>
    <scope>NUCLEOTIDE SEQUENCE [LARGE SCALE GENOMIC DNA]</scope>
    <source>
        <strain evidence="2 3">NBRC 104335</strain>
    </source>
</reference>
<organism evidence="2 3">
    <name type="scientific">Haloferula sargassicola</name>
    <dbReference type="NCBI Taxonomy" id="490096"/>
    <lineage>
        <taxon>Bacteria</taxon>
        <taxon>Pseudomonadati</taxon>
        <taxon>Verrucomicrobiota</taxon>
        <taxon>Verrucomicrobiia</taxon>
        <taxon>Verrucomicrobiales</taxon>
        <taxon>Verrucomicrobiaceae</taxon>
        <taxon>Haloferula</taxon>
    </lineage>
</organism>
<evidence type="ECO:0008006" key="4">
    <source>
        <dbReference type="Google" id="ProtNLM"/>
    </source>
</evidence>
<gene>
    <name evidence="2" type="ORF">Hsar01_03259</name>
</gene>
<dbReference type="Proteomes" id="UP001476282">
    <property type="component" value="Unassembled WGS sequence"/>
</dbReference>
<accession>A0ABP9UUF9</accession>